<dbReference type="CDD" id="cd01918">
    <property type="entry name" value="HprK_C"/>
    <property type="match status" value="1"/>
</dbReference>
<sequence>MTGAVNLHATAIVLGATGILITGPSGAGKSALALSLIRAGRLHGLYASLVADDQVMISALNGRAVAAAPPATAGLIEIRGTGLVPIDYLPEAVADFALRPVDPATAERLPVSGERLDLLPGLALPLARLAFPSPDPFSALAALCPELEEGRPARPRLADC</sequence>
<dbReference type="GO" id="GO:0000155">
    <property type="term" value="F:phosphorelay sensor kinase activity"/>
    <property type="evidence" value="ECO:0007669"/>
    <property type="project" value="InterPro"/>
</dbReference>
<dbReference type="STRING" id="1122214.Mame_00803"/>
<gene>
    <name evidence="2" type="primary">hprK</name>
    <name evidence="2" type="ORF">Mame_00803</name>
</gene>
<keyword evidence="2" id="KW-0808">Transferase</keyword>
<keyword evidence="3" id="KW-1185">Reference proteome</keyword>
<dbReference type="GO" id="GO:0006109">
    <property type="term" value="P:regulation of carbohydrate metabolic process"/>
    <property type="evidence" value="ECO:0007669"/>
    <property type="project" value="InterPro"/>
</dbReference>
<keyword evidence="2" id="KW-0418">Kinase</keyword>
<dbReference type="EMBL" id="CP020330">
    <property type="protein sequence ID" value="AQZ50179.1"/>
    <property type="molecule type" value="Genomic_DNA"/>
</dbReference>
<organism evidence="2 3">
    <name type="scientific">Martelella mediterranea DSM 17316</name>
    <dbReference type="NCBI Taxonomy" id="1122214"/>
    <lineage>
        <taxon>Bacteria</taxon>
        <taxon>Pseudomonadati</taxon>
        <taxon>Pseudomonadota</taxon>
        <taxon>Alphaproteobacteria</taxon>
        <taxon>Hyphomicrobiales</taxon>
        <taxon>Aurantimonadaceae</taxon>
        <taxon>Martelella</taxon>
    </lineage>
</organism>
<dbReference type="OrthoDB" id="8326226at2"/>
<dbReference type="AlphaFoldDB" id="A0A1U9YXK3"/>
<reference evidence="2 3" key="1">
    <citation type="submission" date="2017-03" db="EMBL/GenBank/DDBJ databases">
        <title>Foreign affairs: Plasmid Transfer between Roseobacters and Rhizobia.</title>
        <authorList>
            <person name="Bartling P."/>
            <person name="Bunk B."/>
            <person name="Overmann J."/>
            <person name="Brinkmann H."/>
            <person name="Petersen J."/>
        </authorList>
    </citation>
    <scope>NUCLEOTIDE SEQUENCE [LARGE SCALE GENOMIC DNA]</scope>
    <source>
        <strain evidence="2 3">MACL11</strain>
    </source>
</reference>
<dbReference type="InterPro" id="IPR027417">
    <property type="entry name" value="P-loop_NTPase"/>
</dbReference>
<feature type="domain" description="HPr kinase/phosphorylase C-terminal" evidence="1">
    <location>
        <begin position="5"/>
        <end position="87"/>
    </location>
</feature>
<evidence type="ECO:0000313" key="3">
    <source>
        <dbReference type="Proteomes" id="UP000191135"/>
    </source>
</evidence>
<evidence type="ECO:0000313" key="2">
    <source>
        <dbReference type="EMBL" id="AQZ50179.1"/>
    </source>
</evidence>
<dbReference type="SUPFAM" id="SSF53795">
    <property type="entry name" value="PEP carboxykinase-like"/>
    <property type="match status" value="1"/>
</dbReference>
<dbReference type="Pfam" id="PF07475">
    <property type="entry name" value="Hpr_kinase_C"/>
    <property type="match status" value="1"/>
</dbReference>
<dbReference type="Proteomes" id="UP000191135">
    <property type="component" value="Chromosome"/>
</dbReference>
<name>A0A1U9YXK3_9HYPH</name>
<protein>
    <submittedName>
        <fullName evidence="2">HPr kinase/phosphorylase</fullName>
        <ecNumber evidence="2">2.7.11.-</ecNumber>
    </submittedName>
</protein>
<dbReference type="InterPro" id="IPR011104">
    <property type="entry name" value="Hpr_kin/Pase_C"/>
</dbReference>
<dbReference type="KEGG" id="mmed:Mame_00803"/>
<proteinExistence type="predicted"/>
<dbReference type="EC" id="2.7.11.-" evidence="2"/>
<dbReference type="eggNOG" id="COG1493">
    <property type="taxonomic scope" value="Bacteria"/>
</dbReference>
<dbReference type="RefSeq" id="WP_018065318.1">
    <property type="nucleotide sequence ID" value="NZ_AQWH01000012.1"/>
</dbReference>
<dbReference type="Gene3D" id="3.40.50.300">
    <property type="entry name" value="P-loop containing nucleotide triphosphate hydrolases"/>
    <property type="match status" value="1"/>
</dbReference>
<accession>A0A1U9YXK3</accession>
<evidence type="ECO:0000259" key="1">
    <source>
        <dbReference type="Pfam" id="PF07475"/>
    </source>
</evidence>
<dbReference type="GO" id="GO:0005524">
    <property type="term" value="F:ATP binding"/>
    <property type="evidence" value="ECO:0007669"/>
    <property type="project" value="InterPro"/>
</dbReference>